<evidence type="ECO:0000256" key="2">
    <source>
        <dbReference type="ARBA" id="ARBA00022679"/>
    </source>
</evidence>
<dbReference type="InterPro" id="IPR027417">
    <property type="entry name" value="P-loop_NTPase"/>
</dbReference>
<dbReference type="Gene3D" id="3.40.50.300">
    <property type="entry name" value="P-loop containing nucleotide triphosphate hydrolases"/>
    <property type="match status" value="1"/>
</dbReference>
<gene>
    <name evidence="7" type="ORF">EYB53_000770</name>
</gene>
<proteinExistence type="predicted"/>
<dbReference type="PANTHER" id="PTHR12812">
    <property type="entry name" value="HEPARAN SULFATE 6-O-SULFOTRANSFERASE 3"/>
    <property type="match status" value="1"/>
</dbReference>
<evidence type="ECO:0000313" key="7">
    <source>
        <dbReference type="EMBL" id="MBP1464228.1"/>
    </source>
</evidence>
<reference evidence="7 8" key="1">
    <citation type="submission" date="2021-03" db="EMBL/GenBank/DDBJ databases">
        <authorList>
            <person name="Grouzdev D.S."/>
        </authorList>
    </citation>
    <scope>NUCLEOTIDE SEQUENCE [LARGE SCALE GENOMIC DNA]</scope>
    <source>
        <strain evidence="7 8">M50-1</strain>
    </source>
</reference>
<dbReference type="EMBL" id="SIJK02000001">
    <property type="protein sequence ID" value="MBP1464228.1"/>
    <property type="molecule type" value="Genomic_DNA"/>
</dbReference>
<keyword evidence="3" id="KW-0812">Transmembrane</keyword>
<dbReference type="Proteomes" id="UP001193081">
    <property type="component" value="Unassembled WGS sequence"/>
</dbReference>
<sequence>MRVSFEPQPVYFMHVPKTGGTAFGKWLHVNYSRHSYIDLGVPKLGHLTQETLHSFTCYHDWHHGRGMFNLVGRSDLPVITLLRTPVERAVSEFYERQRAFAHNPATYHEEYHQQIAPVIAQPLTACIDQEFVRHYLTNVQTTCLGKQIDYAPFLKGGAQAAAGNSMLRPYHLTDQIGQSDHARRLSNARAWLNEMPVVGLTERYAESLLLIADLLGIPVPTEPPRANVNPQRTDPAMRYRDQLAPDVVARLEELNRYDLELHAHATELFEQQWARYRAKPQRTYSIAPRLRIPLRRTESRLKSWLRRTWPGLVEEVRRRRTAYRSQQRRR</sequence>
<evidence type="ECO:0000313" key="8">
    <source>
        <dbReference type="Proteomes" id="UP001193081"/>
    </source>
</evidence>
<name>A0ABS4D455_9CHLR</name>
<dbReference type="InterPro" id="IPR005331">
    <property type="entry name" value="Sulfotransferase"/>
</dbReference>
<evidence type="ECO:0000256" key="6">
    <source>
        <dbReference type="ARBA" id="ARBA00023180"/>
    </source>
</evidence>
<protein>
    <submittedName>
        <fullName evidence="7">Sulfotransferase family 2 domain-containing protein</fullName>
    </submittedName>
</protein>
<keyword evidence="2" id="KW-0808">Transferase</keyword>
<dbReference type="Pfam" id="PF03567">
    <property type="entry name" value="Sulfotransfer_2"/>
    <property type="match status" value="1"/>
</dbReference>
<dbReference type="SUPFAM" id="SSF52540">
    <property type="entry name" value="P-loop containing nucleoside triphosphate hydrolases"/>
    <property type="match status" value="1"/>
</dbReference>
<accession>A0ABS4D455</accession>
<evidence type="ECO:0000256" key="4">
    <source>
        <dbReference type="ARBA" id="ARBA00022989"/>
    </source>
</evidence>
<comment type="subcellular location">
    <subcellularLocation>
        <location evidence="1">Membrane</location>
        <topology evidence="1">Single-pass membrane protein</topology>
    </subcellularLocation>
</comment>
<dbReference type="PANTHER" id="PTHR12812:SF0">
    <property type="entry name" value="HEPARAN-SULFATE 6-O-SULFOTRANSFERASE"/>
    <property type="match status" value="1"/>
</dbReference>
<comment type="caution">
    <text evidence="7">The sequence shown here is derived from an EMBL/GenBank/DDBJ whole genome shotgun (WGS) entry which is preliminary data.</text>
</comment>
<evidence type="ECO:0000256" key="1">
    <source>
        <dbReference type="ARBA" id="ARBA00004167"/>
    </source>
</evidence>
<keyword evidence="4" id="KW-1133">Transmembrane helix</keyword>
<dbReference type="InterPro" id="IPR010635">
    <property type="entry name" value="Heparan_SO4-6-sulfoTrfase"/>
</dbReference>
<evidence type="ECO:0000256" key="3">
    <source>
        <dbReference type="ARBA" id="ARBA00022692"/>
    </source>
</evidence>
<keyword evidence="8" id="KW-1185">Reference proteome</keyword>
<keyword evidence="5" id="KW-0472">Membrane</keyword>
<organism evidence="7 8">
    <name type="scientific">Candidatus Chloroploca mongolica</name>
    <dbReference type="NCBI Taxonomy" id="2528176"/>
    <lineage>
        <taxon>Bacteria</taxon>
        <taxon>Bacillati</taxon>
        <taxon>Chloroflexota</taxon>
        <taxon>Chloroflexia</taxon>
        <taxon>Chloroflexales</taxon>
        <taxon>Chloroflexineae</taxon>
        <taxon>Oscillochloridaceae</taxon>
        <taxon>Candidatus Chloroploca</taxon>
    </lineage>
</organism>
<evidence type="ECO:0000256" key="5">
    <source>
        <dbReference type="ARBA" id="ARBA00023136"/>
    </source>
</evidence>
<keyword evidence="6" id="KW-0325">Glycoprotein</keyword>